<sequence>MSQVSKRKLHEKIELKMFETLWQAISKVKSKSDVQLFLQDILSPTEKIMIAKRLAIASLLSKNYDYEAIKNLLKVSQGTIAKVALTLKFNKGYKIVIDKIQRSEAMKEFWQSIERIGQRLVSRQHYTSPEEVLKKKLGHESKTLVR</sequence>
<dbReference type="InterPro" id="IPR000831">
    <property type="entry name" value="Trp_repress"/>
</dbReference>
<dbReference type="EMBL" id="MFBA01000057">
    <property type="protein sequence ID" value="OGD84540.1"/>
    <property type="molecule type" value="Genomic_DNA"/>
</dbReference>
<dbReference type="InterPro" id="IPR010921">
    <property type="entry name" value="Trp_repressor/repl_initiator"/>
</dbReference>
<dbReference type="InterPro" id="IPR013368">
    <property type="entry name" value="YecD_YerC"/>
</dbReference>
<dbReference type="PANTHER" id="PTHR40080:SF1">
    <property type="entry name" value="TRPR-LIKE PROTEIN YERC_YECD"/>
    <property type="match status" value="1"/>
</dbReference>
<name>A0A1F5FY62_9BACT</name>
<dbReference type="Gene3D" id="1.10.1270.10">
    <property type="entry name" value="TrpR-like"/>
    <property type="match status" value="1"/>
</dbReference>
<dbReference type="Proteomes" id="UP000177069">
    <property type="component" value="Unassembled WGS sequence"/>
</dbReference>
<organism evidence="1 2">
    <name type="scientific">Candidatus Curtissbacteria bacterium RIFCSPHIGHO2_01_FULL_41_13</name>
    <dbReference type="NCBI Taxonomy" id="1797745"/>
    <lineage>
        <taxon>Bacteria</taxon>
        <taxon>Candidatus Curtissiibacteriota</taxon>
    </lineage>
</organism>
<dbReference type="PANTHER" id="PTHR40080">
    <property type="entry name" value="LMO1763 PROTEIN"/>
    <property type="match status" value="1"/>
</dbReference>
<evidence type="ECO:0000313" key="2">
    <source>
        <dbReference type="Proteomes" id="UP000177069"/>
    </source>
</evidence>
<accession>A0A1F5FY62</accession>
<evidence type="ECO:0008006" key="3">
    <source>
        <dbReference type="Google" id="ProtNLM"/>
    </source>
</evidence>
<dbReference type="AlphaFoldDB" id="A0A1F5FY62"/>
<dbReference type="InterPro" id="IPR038116">
    <property type="entry name" value="TrpR-like_sf"/>
</dbReference>
<dbReference type="SUPFAM" id="SSF48295">
    <property type="entry name" value="TrpR-like"/>
    <property type="match status" value="1"/>
</dbReference>
<dbReference type="GO" id="GO:0043565">
    <property type="term" value="F:sequence-specific DNA binding"/>
    <property type="evidence" value="ECO:0007669"/>
    <property type="project" value="InterPro"/>
</dbReference>
<reference evidence="1 2" key="1">
    <citation type="journal article" date="2016" name="Nat. Commun.">
        <title>Thousands of microbial genomes shed light on interconnected biogeochemical processes in an aquifer system.</title>
        <authorList>
            <person name="Anantharaman K."/>
            <person name="Brown C.T."/>
            <person name="Hug L.A."/>
            <person name="Sharon I."/>
            <person name="Castelle C.J."/>
            <person name="Probst A.J."/>
            <person name="Thomas B.C."/>
            <person name="Singh A."/>
            <person name="Wilkins M.J."/>
            <person name="Karaoz U."/>
            <person name="Brodie E.L."/>
            <person name="Williams K.H."/>
            <person name="Hubbard S.S."/>
            <person name="Banfield J.F."/>
        </authorList>
    </citation>
    <scope>NUCLEOTIDE SEQUENCE [LARGE SCALE GENOMIC DNA]</scope>
</reference>
<comment type="caution">
    <text evidence="1">The sequence shown here is derived from an EMBL/GenBank/DDBJ whole genome shotgun (WGS) entry which is preliminary data.</text>
</comment>
<dbReference type="Pfam" id="PF01371">
    <property type="entry name" value="Trp_repressor"/>
    <property type="match status" value="1"/>
</dbReference>
<dbReference type="GO" id="GO:0003700">
    <property type="term" value="F:DNA-binding transcription factor activity"/>
    <property type="evidence" value="ECO:0007669"/>
    <property type="project" value="InterPro"/>
</dbReference>
<protein>
    <recommendedName>
        <fullName evidence="3">TrpR like protein, YerC/YecD</fullName>
    </recommendedName>
</protein>
<proteinExistence type="predicted"/>
<evidence type="ECO:0000313" key="1">
    <source>
        <dbReference type="EMBL" id="OGD84540.1"/>
    </source>
</evidence>
<gene>
    <name evidence="1" type="ORF">A2696_01890</name>
</gene>